<organism evidence="1 2">
    <name type="scientific">Actinomadura bangladeshensis</name>
    <dbReference type="NCBI Taxonomy" id="453573"/>
    <lineage>
        <taxon>Bacteria</taxon>
        <taxon>Bacillati</taxon>
        <taxon>Actinomycetota</taxon>
        <taxon>Actinomycetes</taxon>
        <taxon>Streptosporangiales</taxon>
        <taxon>Thermomonosporaceae</taxon>
        <taxon>Actinomadura</taxon>
    </lineage>
</organism>
<gene>
    <name evidence="1" type="ORF">E1284_13515</name>
</gene>
<reference evidence="1 2" key="1">
    <citation type="submission" date="2019-03" db="EMBL/GenBank/DDBJ databases">
        <title>Draft genome sequences of novel Actinobacteria.</title>
        <authorList>
            <person name="Sahin N."/>
            <person name="Ay H."/>
            <person name="Saygin H."/>
        </authorList>
    </citation>
    <scope>NUCLEOTIDE SEQUENCE [LARGE SCALE GENOMIC DNA]</scope>
    <source>
        <strain evidence="1 2">DSM 45347</strain>
    </source>
</reference>
<evidence type="ECO:0000313" key="1">
    <source>
        <dbReference type="EMBL" id="TDC16159.1"/>
    </source>
</evidence>
<dbReference type="EMBL" id="SMJW01000055">
    <property type="protein sequence ID" value="TDC16159.1"/>
    <property type="molecule type" value="Genomic_DNA"/>
</dbReference>
<protein>
    <submittedName>
        <fullName evidence="1">Uncharacterized protein</fullName>
    </submittedName>
</protein>
<name>A0A4R4P2P6_9ACTN</name>
<evidence type="ECO:0000313" key="2">
    <source>
        <dbReference type="Proteomes" id="UP000295431"/>
    </source>
</evidence>
<dbReference type="OrthoDB" id="3481816at2"/>
<accession>A0A4R4P2P6</accession>
<proteinExistence type="predicted"/>
<dbReference type="AlphaFoldDB" id="A0A4R4P2P6"/>
<sequence length="86" mass="8923">MPERSRAPGFTYDPFEATREAETAEAAAADAAGIQDPHAARHVQAALGELDLAIAELRHVVFDLHTASDAPAVSRPGGGGMSRAAE</sequence>
<dbReference type="RefSeq" id="WP_131939406.1">
    <property type="nucleotide sequence ID" value="NZ_BAAAMX010000065.1"/>
</dbReference>
<dbReference type="Proteomes" id="UP000295431">
    <property type="component" value="Unassembled WGS sequence"/>
</dbReference>
<keyword evidence="2" id="KW-1185">Reference proteome</keyword>
<comment type="caution">
    <text evidence="1">The sequence shown here is derived from an EMBL/GenBank/DDBJ whole genome shotgun (WGS) entry which is preliminary data.</text>
</comment>